<proteinExistence type="predicted"/>
<keyword evidence="3" id="KW-1185">Reference proteome</keyword>
<dbReference type="EMBL" id="PXWG01000008">
    <property type="protein sequence ID" value="PSJ29659.1"/>
    <property type="molecule type" value="Genomic_DNA"/>
</dbReference>
<dbReference type="Pfam" id="PF00266">
    <property type="entry name" value="Aminotran_5"/>
    <property type="match status" value="1"/>
</dbReference>
<evidence type="ECO:0000259" key="1">
    <source>
        <dbReference type="Pfam" id="PF00266"/>
    </source>
</evidence>
<dbReference type="SUPFAM" id="SSF53383">
    <property type="entry name" value="PLP-dependent transferases"/>
    <property type="match status" value="1"/>
</dbReference>
<reference evidence="2 3" key="1">
    <citation type="submission" date="2018-03" db="EMBL/GenBank/DDBJ databases">
        <title>Chitinolytic properties of Streptosporangium nondiastaticum TBG75A20.</title>
        <authorList>
            <person name="Gayathri V."/>
            <person name="Shiburaj S."/>
        </authorList>
    </citation>
    <scope>NUCLEOTIDE SEQUENCE [LARGE SCALE GENOMIC DNA]</scope>
    <source>
        <strain evidence="2 3">TBG75A20</strain>
    </source>
</reference>
<name>A0A9X7JTL6_9ACTN</name>
<organism evidence="2 3">
    <name type="scientific">Streptosporangium nondiastaticum</name>
    <dbReference type="NCBI Taxonomy" id="35764"/>
    <lineage>
        <taxon>Bacteria</taxon>
        <taxon>Bacillati</taxon>
        <taxon>Actinomycetota</taxon>
        <taxon>Actinomycetes</taxon>
        <taxon>Streptosporangiales</taxon>
        <taxon>Streptosporangiaceae</taxon>
        <taxon>Streptosporangium</taxon>
    </lineage>
</organism>
<sequence>MTAEQTAPSGLDRDVRADFPILATTERFTRSRECVRVFLNAAEAPEIAFTKSANEALNLVAQGFGPQAVSAGDEGLISGLGHHSDLLPWR</sequence>
<comment type="caution">
    <text evidence="2">The sequence shown here is derived from an EMBL/GenBank/DDBJ whole genome shotgun (WGS) entry which is preliminary data.</text>
</comment>
<dbReference type="Gene3D" id="3.40.640.10">
    <property type="entry name" value="Type I PLP-dependent aspartate aminotransferase-like (Major domain)"/>
    <property type="match status" value="1"/>
</dbReference>
<dbReference type="InterPro" id="IPR000192">
    <property type="entry name" value="Aminotrans_V_dom"/>
</dbReference>
<dbReference type="InterPro" id="IPR015424">
    <property type="entry name" value="PyrdxlP-dep_Trfase"/>
</dbReference>
<feature type="domain" description="Aminotransferase class V" evidence="1">
    <location>
        <begin position="24"/>
        <end position="90"/>
    </location>
</feature>
<gene>
    <name evidence="2" type="ORF">B7P34_06265</name>
</gene>
<evidence type="ECO:0000313" key="2">
    <source>
        <dbReference type="EMBL" id="PSJ29659.1"/>
    </source>
</evidence>
<evidence type="ECO:0000313" key="3">
    <source>
        <dbReference type="Proteomes" id="UP000242427"/>
    </source>
</evidence>
<dbReference type="Proteomes" id="UP000242427">
    <property type="component" value="Unassembled WGS sequence"/>
</dbReference>
<accession>A0A9X7JTL6</accession>
<dbReference type="AlphaFoldDB" id="A0A9X7JTL6"/>
<protein>
    <recommendedName>
        <fullName evidence="1">Aminotransferase class V domain-containing protein</fullName>
    </recommendedName>
</protein>
<dbReference type="InterPro" id="IPR015421">
    <property type="entry name" value="PyrdxlP-dep_Trfase_major"/>
</dbReference>
<dbReference type="OrthoDB" id="9808002at2"/>